<feature type="transmembrane region" description="Helical" evidence="6">
    <location>
        <begin position="42"/>
        <end position="66"/>
    </location>
</feature>
<dbReference type="STRING" id="1423754.FC39_GL000090"/>
<comment type="similarity">
    <text evidence="6">Belongs to the LPG synthase family.</text>
</comment>
<evidence type="ECO:0000256" key="4">
    <source>
        <dbReference type="ARBA" id="ARBA00022989"/>
    </source>
</evidence>
<dbReference type="Pfam" id="PF03706">
    <property type="entry name" value="LPG_synthase_TM"/>
    <property type="match status" value="1"/>
</dbReference>
<dbReference type="OrthoDB" id="9810654at2"/>
<feature type="transmembrane region" description="Helical" evidence="6">
    <location>
        <begin position="5"/>
        <end position="22"/>
    </location>
</feature>
<dbReference type="Proteomes" id="UP000051223">
    <property type="component" value="Unassembled WGS sequence"/>
</dbReference>
<comment type="caution">
    <text evidence="7">The sequence shown here is derived from an EMBL/GenBank/DDBJ whole genome shotgun (WGS) entry which is preliminary data.</text>
</comment>
<dbReference type="GO" id="GO:0006629">
    <property type="term" value="P:lipid metabolic process"/>
    <property type="evidence" value="ECO:0007669"/>
    <property type="project" value="UniProtKB-KW"/>
</dbReference>
<evidence type="ECO:0000256" key="3">
    <source>
        <dbReference type="ARBA" id="ARBA00022692"/>
    </source>
</evidence>
<sequence length="341" mass="38608">MNKKHLWGILIVLAISVFVLYIDLKSTPISQIAEAAKGMNWWAFALIFALMLVSYVFEASILAVLAKRKNEPKRSKWSFFRIPIIQALFNAITPMSTGGQPSQLAAMVQMGIEGGRATSLLLMKFIIYQVVVFFAYIFTILFGFHMVATKFSGLAIFIVIGLLIHVCSTLFLLAIMFAYNWTKKATNWLMNLLAKFINHDRVEKWRDATMEKIETFYAESQKLKKEKKKLLIATGLTVLQLLCFYSIPFVVLLALNVNTSWAAVTQMNIMIIMFMAIIPIPGASGGAEYSFQTLFSTFVSSHGALILGMFLWRFATYFFGMILGIFGWIFKPKKIKSPEND</sequence>
<feature type="transmembrane region" description="Helical" evidence="6">
    <location>
        <begin position="261"/>
        <end position="282"/>
    </location>
</feature>
<evidence type="ECO:0000256" key="5">
    <source>
        <dbReference type="ARBA" id="ARBA00023136"/>
    </source>
</evidence>
<dbReference type="GO" id="GO:0046677">
    <property type="term" value="P:response to antibiotic"/>
    <property type="evidence" value="ECO:0007669"/>
    <property type="project" value="UniProtKB-KW"/>
</dbReference>
<keyword evidence="6" id="KW-0443">Lipid metabolism</keyword>
<feature type="transmembrane region" description="Helical" evidence="6">
    <location>
        <begin position="154"/>
        <end position="179"/>
    </location>
</feature>
<accession>A0A0R1Y6I4</accession>
<dbReference type="AlphaFoldDB" id="A0A0R1Y6I4"/>
<dbReference type="RefSeq" id="WP_025081213.1">
    <property type="nucleotide sequence ID" value="NZ_AZGI01000073.1"/>
</dbReference>
<dbReference type="PANTHER" id="PTHR37693:SF1">
    <property type="entry name" value="INTEGRAL MEMBRANE PROTEIN"/>
    <property type="match status" value="1"/>
</dbReference>
<dbReference type="EC" id="2.3.2.3" evidence="6"/>
<dbReference type="GO" id="GO:0005886">
    <property type="term" value="C:plasma membrane"/>
    <property type="evidence" value="ECO:0007669"/>
    <property type="project" value="UniProtKB-SubCell"/>
</dbReference>
<reference evidence="7 8" key="1">
    <citation type="journal article" date="2015" name="Genome Announc.">
        <title>Expanding the biotechnology potential of lactobacilli through comparative genomics of 213 strains and associated genera.</title>
        <authorList>
            <person name="Sun Z."/>
            <person name="Harris H.M."/>
            <person name="McCann A."/>
            <person name="Guo C."/>
            <person name="Argimon S."/>
            <person name="Zhang W."/>
            <person name="Yang X."/>
            <person name="Jeffery I.B."/>
            <person name="Cooney J.C."/>
            <person name="Kagawa T.F."/>
            <person name="Liu W."/>
            <person name="Song Y."/>
            <person name="Salvetti E."/>
            <person name="Wrobel A."/>
            <person name="Rasinkangas P."/>
            <person name="Parkhill J."/>
            <person name="Rea M.C."/>
            <person name="O'Sullivan O."/>
            <person name="Ritari J."/>
            <person name="Douillard F.P."/>
            <person name="Paul Ross R."/>
            <person name="Yang R."/>
            <person name="Briner A.E."/>
            <person name="Felis G.E."/>
            <person name="de Vos W.M."/>
            <person name="Barrangou R."/>
            <person name="Klaenhammer T.R."/>
            <person name="Caufield P.W."/>
            <person name="Cui Y."/>
            <person name="Zhang H."/>
            <person name="O'Toole P.W."/>
        </authorList>
    </citation>
    <scope>NUCLEOTIDE SEQUENCE [LARGE SCALE GENOMIC DNA]</scope>
    <source>
        <strain evidence="7 8">DSM 5661</strain>
    </source>
</reference>
<dbReference type="InterPro" id="IPR022791">
    <property type="entry name" value="L-PG_synthase/AglD"/>
</dbReference>
<dbReference type="PATRIC" id="fig|1423754.3.peg.94"/>
<evidence type="ECO:0000256" key="2">
    <source>
        <dbReference type="ARBA" id="ARBA00022475"/>
    </source>
</evidence>
<dbReference type="GO" id="GO:0050071">
    <property type="term" value="F:phosphatidylglycerol lysyltransferase activity"/>
    <property type="evidence" value="ECO:0007669"/>
    <property type="project" value="UniProtKB-EC"/>
</dbReference>
<feature type="transmembrane region" description="Helical" evidence="6">
    <location>
        <begin position="125"/>
        <end position="148"/>
    </location>
</feature>
<organism evidence="7 8">
    <name type="scientific">Lactobacillus hamsteri DSM 5661 = JCM 6256</name>
    <dbReference type="NCBI Taxonomy" id="1423754"/>
    <lineage>
        <taxon>Bacteria</taxon>
        <taxon>Bacillati</taxon>
        <taxon>Bacillota</taxon>
        <taxon>Bacilli</taxon>
        <taxon>Lactobacillales</taxon>
        <taxon>Lactobacillaceae</taxon>
        <taxon>Lactobacillus</taxon>
    </lineage>
</organism>
<gene>
    <name evidence="6" type="primary">mprF</name>
    <name evidence="7" type="ORF">FC39_GL000090</name>
</gene>
<keyword evidence="4 6" id="KW-1133">Transmembrane helix</keyword>
<keyword evidence="6" id="KW-0808">Transferase</keyword>
<dbReference type="PANTHER" id="PTHR37693">
    <property type="entry name" value="PHOSPHATIDYLGLYCEROL LYSYLTRANSFERASE"/>
    <property type="match status" value="1"/>
</dbReference>
<name>A0A0R1Y6I4_9LACO</name>
<keyword evidence="8" id="KW-1185">Reference proteome</keyword>
<comment type="subcellular location">
    <subcellularLocation>
        <location evidence="1 6">Cell membrane</location>
        <topology evidence="1 6">Multi-pass membrane protein</topology>
    </subcellularLocation>
</comment>
<protein>
    <recommendedName>
        <fullName evidence="6">Phosphatidylglycerol lysyltransferase</fullName>
        <ecNumber evidence="6">2.3.2.3</ecNumber>
    </recommendedName>
    <alternativeName>
        <fullName evidence="6">Lysylphosphatidylglycerol synthase</fullName>
    </alternativeName>
</protein>
<comment type="catalytic activity">
    <reaction evidence="6">
        <text>L-lysyl-tRNA(Lys) + a 1,2-diacyl-sn-glycero-3-phospho-(1'-sn-glycerol) = a 1,2-diacyl-sn-glycero-3-phospho-1'-(3'-O-L-lysyl)-sn-glycerol + tRNA(Lys)</text>
        <dbReference type="Rhea" id="RHEA:10668"/>
        <dbReference type="Rhea" id="RHEA-COMP:9696"/>
        <dbReference type="Rhea" id="RHEA-COMP:9697"/>
        <dbReference type="ChEBI" id="CHEBI:64716"/>
        <dbReference type="ChEBI" id="CHEBI:75792"/>
        <dbReference type="ChEBI" id="CHEBI:78442"/>
        <dbReference type="ChEBI" id="CHEBI:78529"/>
        <dbReference type="EC" id="2.3.2.3"/>
    </reaction>
</comment>
<keyword evidence="6" id="KW-0046">Antibiotic resistance</keyword>
<evidence type="ECO:0000313" key="7">
    <source>
        <dbReference type="EMBL" id="KRM37665.1"/>
    </source>
</evidence>
<dbReference type="NCBIfam" id="TIGR00374">
    <property type="entry name" value="flippase-like domain"/>
    <property type="match status" value="1"/>
</dbReference>
<dbReference type="eggNOG" id="COG0392">
    <property type="taxonomic scope" value="Bacteria"/>
</dbReference>
<evidence type="ECO:0000313" key="8">
    <source>
        <dbReference type="Proteomes" id="UP000051223"/>
    </source>
</evidence>
<comment type="function">
    <text evidence="6">Catalyzes the transfer of a lysyl group from L-lysyl-tRNA(Lys) to membrane-bound phosphatidylglycerol (PG), which produces lysylphosphatidylglycerol (LPG), a major component of the bacterial membrane with a positive net charge. LPG synthesis contributes to bacterial virulence as it is involved in the resistance mechanism against cationic antimicrobial peptides (CAMP) produces by the host's immune system (defensins, cathelicidins) and by the competing microorganisms.</text>
</comment>
<feature type="transmembrane region" description="Helical" evidence="6">
    <location>
        <begin position="230"/>
        <end position="255"/>
    </location>
</feature>
<evidence type="ECO:0000256" key="1">
    <source>
        <dbReference type="ARBA" id="ARBA00004651"/>
    </source>
</evidence>
<dbReference type="EMBL" id="AZGI01000073">
    <property type="protein sequence ID" value="KRM37665.1"/>
    <property type="molecule type" value="Genomic_DNA"/>
</dbReference>
<proteinExistence type="inferred from homology"/>
<keyword evidence="3 6" id="KW-0812">Transmembrane</keyword>
<keyword evidence="5 6" id="KW-0472">Membrane</keyword>
<evidence type="ECO:0000256" key="6">
    <source>
        <dbReference type="RuleBase" id="RU363042"/>
    </source>
</evidence>
<feature type="transmembrane region" description="Helical" evidence="6">
    <location>
        <begin position="314"/>
        <end position="330"/>
    </location>
</feature>
<keyword evidence="2" id="KW-1003">Cell membrane</keyword>